<accession>A0A369M4X9</accession>
<dbReference type="EMBL" id="PPTS01000002">
    <property type="protein sequence ID" value="RDB66482.1"/>
    <property type="molecule type" value="Genomic_DNA"/>
</dbReference>
<dbReference type="Proteomes" id="UP000254000">
    <property type="component" value="Unassembled WGS sequence"/>
</dbReference>
<name>A0A369M4X9_9ACTN</name>
<dbReference type="AlphaFoldDB" id="A0A369M4X9"/>
<protein>
    <submittedName>
        <fullName evidence="1">Uncharacterized protein</fullName>
    </submittedName>
</protein>
<evidence type="ECO:0000313" key="2">
    <source>
        <dbReference type="Proteomes" id="UP000254000"/>
    </source>
</evidence>
<dbReference type="GeneID" id="97354782"/>
<reference evidence="1 2" key="1">
    <citation type="journal article" date="2018" name="Elife">
        <title>Discovery and characterization of a prevalent human gut bacterial enzyme sufficient for the inactivation of a family of plant toxins.</title>
        <authorList>
            <person name="Koppel N."/>
            <person name="Bisanz J.E."/>
            <person name="Pandelia M.E."/>
            <person name="Turnbaugh P.J."/>
            <person name="Balskus E.P."/>
        </authorList>
    </citation>
    <scope>NUCLEOTIDE SEQUENCE [LARGE SCALE GENOMIC DNA]</scope>
    <source>
        <strain evidence="1 2">3C</strain>
    </source>
</reference>
<keyword evidence="2" id="KW-1185">Reference proteome</keyword>
<organism evidence="1 2">
    <name type="scientific">Gordonibacter pamelaeae</name>
    <dbReference type="NCBI Taxonomy" id="471189"/>
    <lineage>
        <taxon>Bacteria</taxon>
        <taxon>Bacillati</taxon>
        <taxon>Actinomycetota</taxon>
        <taxon>Coriobacteriia</taxon>
        <taxon>Eggerthellales</taxon>
        <taxon>Eggerthellaceae</taxon>
        <taxon>Gordonibacter</taxon>
    </lineage>
</organism>
<comment type="caution">
    <text evidence="1">The sequence shown here is derived from an EMBL/GenBank/DDBJ whole genome shotgun (WGS) entry which is preliminary data.</text>
</comment>
<dbReference type="RefSeq" id="WP_087191304.1">
    <property type="nucleotide sequence ID" value="NZ_CABMMS010000002.1"/>
</dbReference>
<dbReference type="OrthoDB" id="3174988at2"/>
<proteinExistence type="predicted"/>
<gene>
    <name evidence="1" type="ORF">C1877_04710</name>
</gene>
<evidence type="ECO:0000313" key="1">
    <source>
        <dbReference type="EMBL" id="RDB66482.1"/>
    </source>
</evidence>
<sequence>MEHAEYERQMEAIKAATARIFAMAETEEEVCRLEKAINHEVMYLAAIAQSELVKPEGGWDPFGR</sequence>